<dbReference type="PROSITE" id="PS50297">
    <property type="entry name" value="ANK_REP_REGION"/>
    <property type="match status" value="1"/>
</dbReference>
<dbReference type="EMBL" id="CVRI01000062">
    <property type="protein sequence ID" value="CRL04216.1"/>
    <property type="molecule type" value="Genomic_DNA"/>
</dbReference>
<dbReference type="SUPFAM" id="SSF48403">
    <property type="entry name" value="Ankyrin repeat"/>
    <property type="match status" value="1"/>
</dbReference>
<dbReference type="InterPro" id="IPR036770">
    <property type="entry name" value="Ankyrin_rpt-contain_sf"/>
</dbReference>
<dbReference type="InterPro" id="IPR002110">
    <property type="entry name" value="Ankyrin_rpt"/>
</dbReference>
<keyword evidence="3" id="KW-1185">Reference proteome</keyword>
<evidence type="ECO:0000313" key="2">
    <source>
        <dbReference type="EMBL" id="CRL04216.1"/>
    </source>
</evidence>
<dbReference type="SMART" id="SM00248">
    <property type="entry name" value="ANK"/>
    <property type="match status" value="2"/>
</dbReference>
<sequence>NDNFRVLKLTCFDYTNLKKSFDDHQFNLILNSSHCFIIVIELENTDNALNSDEIVSTLKAALSGNKKYFMINLHNAKLRETFLYYQGEVKHIDNDDSERDKNIHKFIRGSLMNQSILECTLSLSIIKENIVQAISDDDPLFLRLMLAFNVKYEKEFLRNTLQTLIKSCSVHTLASFFYLPIVDLGCSYPPTQLIEEAVHYTFTNGEHILSVAALENDSDVVSLLLRVGAEVEHLDNKGKNACDYALEGKRDENLKLLIENDARFPLEFKGKMPADFETSQSNVKKEIFEIYQ</sequence>
<feature type="non-terminal residue" evidence="2">
    <location>
        <position position="292"/>
    </location>
</feature>
<dbReference type="OrthoDB" id="341259at2759"/>
<gene>
    <name evidence="2" type="ORF">CLUMA_CG017299</name>
</gene>
<evidence type="ECO:0000256" key="1">
    <source>
        <dbReference type="PROSITE-ProRule" id="PRU00023"/>
    </source>
</evidence>
<feature type="repeat" description="ANK" evidence="1">
    <location>
        <begin position="204"/>
        <end position="236"/>
    </location>
</feature>
<accession>A0A1J1IVT5</accession>
<dbReference type="Gene3D" id="1.25.40.20">
    <property type="entry name" value="Ankyrin repeat-containing domain"/>
    <property type="match status" value="1"/>
</dbReference>
<protein>
    <submittedName>
        <fullName evidence="2">CLUMA_CG017299, isoform A</fullName>
    </submittedName>
</protein>
<organism evidence="2 3">
    <name type="scientific">Clunio marinus</name>
    <dbReference type="NCBI Taxonomy" id="568069"/>
    <lineage>
        <taxon>Eukaryota</taxon>
        <taxon>Metazoa</taxon>
        <taxon>Ecdysozoa</taxon>
        <taxon>Arthropoda</taxon>
        <taxon>Hexapoda</taxon>
        <taxon>Insecta</taxon>
        <taxon>Pterygota</taxon>
        <taxon>Neoptera</taxon>
        <taxon>Endopterygota</taxon>
        <taxon>Diptera</taxon>
        <taxon>Nematocera</taxon>
        <taxon>Chironomoidea</taxon>
        <taxon>Chironomidae</taxon>
        <taxon>Clunio</taxon>
    </lineage>
</organism>
<name>A0A1J1IVT5_9DIPT</name>
<dbReference type="Proteomes" id="UP000183832">
    <property type="component" value="Unassembled WGS sequence"/>
</dbReference>
<dbReference type="AlphaFoldDB" id="A0A1J1IVT5"/>
<evidence type="ECO:0000313" key="3">
    <source>
        <dbReference type="Proteomes" id="UP000183832"/>
    </source>
</evidence>
<feature type="non-terminal residue" evidence="2">
    <location>
        <position position="1"/>
    </location>
</feature>
<reference evidence="2 3" key="1">
    <citation type="submission" date="2015-04" db="EMBL/GenBank/DDBJ databases">
        <authorList>
            <person name="Syromyatnikov M.Y."/>
            <person name="Popov V.N."/>
        </authorList>
    </citation>
    <scope>NUCLEOTIDE SEQUENCE [LARGE SCALE GENOMIC DNA]</scope>
</reference>
<dbReference type="PROSITE" id="PS50088">
    <property type="entry name" value="ANK_REPEAT"/>
    <property type="match status" value="1"/>
</dbReference>
<proteinExistence type="predicted"/>
<keyword evidence="1" id="KW-0040">ANK repeat</keyword>
<dbReference type="Pfam" id="PF12796">
    <property type="entry name" value="Ank_2"/>
    <property type="match status" value="1"/>
</dbReference>